<gene>
    <name evidence="2" type="ORF">BO70DRAFT_287623</name>
</gene>
<dbReference type="VEuPathDB" id="FungiDB:BO70DRAFT_287623"/>
<dbReference type="EMBL" id="MSFL01000006">
    <property type="protein sequence ID" value="PWY87622.1"/>
    <property type="molecule type" value="Genomic_DNA"/>
</dbReference>
<comment type="caution">
    <text evidence="2">The sequence shown here is derived from an EMBL/GenBank/DDBJ whole genome shotgun (WGS) entry which is preliminary data.</text>
</comment>
<name>A0A317WQR4_9EURO</name>
<dbReference type="STRING" id="1448321.A0A317WQR4"/>
<dbReference type="GeneID" id="37061483"/>
<organism evidence="2 3">
    <name type="scientific">Aspergillus heteromorphus CBS 117.55</name>
    <dbReference type="NCBI Taxonomy" id="1448321"/>
    <lineage>
        <taxon>Eukaryota</taxon>
        <taxon>Fungi</taxon>
        <taxon>Dikarya</taxon>
        <taxon>Ascomycota</taxon>
        <taxon>Pezizomycotina</taxon>
        <taxon>Eurotiomycetes</taxon>
        <taxon>Eurotiomycetidae</taxon>
        <taxon>Eurotiales</taxon>
        <taxon>Aspergillaceae</taxon>
        <taxon>Aspergillus</taxon>
        <taxon>Aspergillus subgen. Circumdati</taxon>
    </lineage>
</organism>
<feature type="compositionally biased region" description="Basic residues" evidence="1">
    <location>
        <begin position="244"/>
        <end position="253"/>
    </location>
</feature>
<accession>A0A317WQR4</accession>
<dbReference type="OrthoDB" id="5206740at2759"/>
<feature type="region of interest" description="Disordered" evidence="1">
    <location>
        <begin position="1"/>
        <end position="67"/>
    </location>
</feature>
<keyword evidence="3" id="KW-1185">Reference proteome</keyword>
<feature type="compositionally biased region" description="Low complexity" evidence="1">
    <location>
        <begin position="47"/>
        <end position="60"/>
    </location>
</feature>
<feature type="region of interest" description="Disordered" evidence="1">
    <location>
        <begin position="181"/>
        <end position="255"/>
    </location>
</feature>
<evidence type="ECO:0000313" key="2">
    <source>
        <dbReference type="EMBL" id="PWY87622.1"/>
    </source>
</evidence>
<reference evidence="2 3" key="1">
    <citation type="submission" date="2016-12" db="EMBL/GenBank/DDBJ databases">
        <title>The genomes of Aspergillus section Nigri reveals drivers in fungal speciation.</title>
        <authorList>
            <consortium name="DOE Joint Genome Institute"/>
            <person name="Vesth T.C."/>
            <person name="Nybo J."/>
            <person name="Theobald S."/>
            <person name="Brandl J."/>
            <person name="Frisvad J.C."/>
            <person name="Nielsen K.F."/>
            <person name="Lyhne E.K."/>
            <person name="Kogle M.E."/>
            <person name="Kuo A."/>
            <person name="Riley R."/>
            <person name="Clum A."/>
            <person name="Nolan M."/>
            <person name="Lipzen A."/>
            <person name="Salamov A."/>
            <person name="Henrissat B."/>
            <person name="Wiebenga A."/>
            <person name="De Vries R.P."/>
            <person name="Grigoriev I.V."/>
            <person name="Mortensen U.H."/>
            <person name="Andersen M.R."/>
            <person name="Baker S.E."/>
        </authorList>
    </citation>
    <scope>NUCLEOTIDE SEQUENCE [LARGE SCALE GENOMIC DNA]</scope>
    <source>
        <strain evidence="2 3">CBS 117.55</strain>
    </source>
</reference>
<proteinExistence type="predicted"/>
<dbReference type="AlphaFoldDB" id="A0A317WQR4"/>
<evidence type="ECO:0000313" key="3">
    <source>
        <dbReference type="Proteomes" id="UP000247233"/>
    </source>
</evidence>
<dbReference type="Proteomes" id="UP000247233">
    <property type="component" value="Unassembled WGS sequence"/>
</dbReference>
<sequence>MTPQSHPSPSTTMAYSLAATAPTASRPAIASRPKLTLQTSSLPRTFGTSSTGLSLSLAAGPTASPTVRNTFKNAYEVAPSSATASPSSKFPSTSTSTSTRFSKPSSPFTTHHPYQLPLGVRSILRNSPLEPSCRRRSGSVATNNGPNGGPSSRRVFFPAKKQVSYRFPLEEEIQTVRYTARHSDLHDEPVPQLLPEPSISTSDDDSDSTTSGGSSSSSSTTTSEDEPDTTRTTTVSGKTPLSPIKRKKRKHHNAERQVRAVALMDGLAGTNYGALTPQTPRRKRAKRRCEWRWTLGPLEKGETVLQDETRPSVAVAAETIPPPSETDAPASSSSTCTTTTTTYTDHHSSPSSSVPSGRDTHESQADTTHERQLLPECMMNVDHPR</sequence>
<feature type="compositionally biased region" description="Low complexity" evidence="1">
    <location>
        <begin position="79"/>
        <end position="110"/>
    </location>
</feature>
<feature type="region of interest" description="Disordered" evidence="1">
    <location>
        <begin position="128"/>
        <end position="156"/>
    </location>
</feature>
<feature type="compositionally biased region" description="Polar residues" evidence="1">
    <location>
        <begin position="1"/>
        <end position="14"/>
    </location>
</feature>
<feature type="compositionally biased region" description="Low complexity" evidence="1">
    <location>
        <begin position="326"/>
        <end position="353"/>
    </location>
</feature>
<feature type="compositionally biased region" description="Low complexity" evidence="1">
    <location>
        <begin position="208"/>
        <end position="222"/>
    </location>
</feature>
<evidence type="ECO:0000256" key="1">
    <source>
        <dbReference type="SAM" id="MobiDB-lite"/>
    </source>
</evidence>
<feature type="region of interest" description="Disordered" evidence="1">
    <location>
        <begin position="315"/>
        <end position="385"/>
    </location>
</feature>
<protein>
    <submittedName>
        <fullName evidence="2">Uncharacterized protein</fullName>
    </submittedName>
</protein>
<feature type="compositionally biased region" description="Basic and acidic residues" evidence="1">
    <location>
        <begin position="358"/>
        <end position="373"/>
    </location>
</feature>
<feature type="region of interest" description="Disordered" evidence="1">
    <location>
        <begin position="79"/>
        <end position="114"/>
    </location>
</feature>
<dbReference type="RefSeq" id="XP_025401505.1">
    <property type="nucleotide sequence ID" value="XM_025539246.1"/>
</dbReference>